<protein>
    <submittedName>
        <fullName evidence="1">Uncharacterized protein</fullName>
    </submittedName>
</protein>
<accession>A0A8T0E3D1</accession>
<dbReference type="Proteomes" id="UP000807504">
    <property type="component" value="Unassembled WGS sequence"/>
</dbReference>
<dbReference type="EMBL" id="JABXBU010002231">
    <property type="protein sequence ID" value="KAF8763940.1"/>
    <property type="molecule type" value="Genomic_DNA"/>
</dbReference>
<comment type="caution">
    <text evidence="1">The sequence shown here is derived from an EMBL/GenBank/DDBJ whole genome shotgun (WGS) entry which is preliminary data.</text>
</comment>
<name>A0A8T0E3D1_ARGBR</name>
<gene>
    <name evidence="1" type="ORF">HNY73_022067</name>
</gene>
<evidence type="ECO:0000313" key="2">
    <source>
        <dbReference type="Proteomes" id="UP000807504"/>
    </source>
</evidence>
<reference evidence="1" key="1">
    <citation type="journal article" date="2020" name="bioRxiv">
        <title>Chromosome-level reference genome of the European wasp spider Argiope bruennichi: a resource for studies on range expansion and evolutionary adaptation.</title>
        <authorList>
            <person name="Sheffer M.M."/>
            <person name="Hoppe A."/>
            <person name="Krehenwinkel H."/>
            <person name="Uhl G."/>
            <person name="Kuss A.W."/>
            <person name="Jensen L."/>
            <person name="Jensen C."/>
            <person name="Gillespie R.G."/>
            <person name="Hoff K.J."/>
            <person name="Prost S."/>
        </authorList>
    </citation>
    <scope>NUCLEOTIDE SEQUENCE</scope>
</reference>
<organism evidence="1 2">
    <name type="scientific">Argiope bruennichi</name>
    <name type="common">Wasp spider</name>
    <name type="synonym">Aranea bruennichi</name>
    <dbReference type="NCBI Taxonomy" id="94029"/>
    <lineage>
        <taxon>Eukaryota</taxon>
        <taxon>Metazoa</taxon>
        <taxon>Ecdysozoa</taxon>
        <taxon>Arthropoda</taxon>
        <taxon>Chelicerata</taxon>
        <taxon>Arachnida</taxon>
        <taxon>Araneae</taxon>
        <taxon>Araneomorphae</taxon>
        <taxon>Entelegynae</taxon>
        <taxon>Araneoidea</taxon>
        <taxon>Araneidae</taxon>
        <taxon>Argiope</taxon>
    </lineage>
</organism>
<keyword evidence="2" id="KW-1185">Reference proteome</keyword>
<sequence length="139" mass="15973">MTSGSQSHVSIIFCVLWLHYKTRESDKWGLKWAENEPLHECVTLNTISGTLVTRSCGTELPYVCHNNGFPIYPVAGSLACPKDWFFFYQNPLTEKNCVKPFKVDSTAQFLYRPKKHARRLKAKKQTLTIILNYIMNSAI</sequence>
<dbReference type="InterPro" id="IPR016187">
    <property type="entry name" value="CTDL_fold"/>
</dbReference>
<reference evidence="1" key="2">
    <citation type="submission" date="2020-06" db="EMBL/GenBank/DDBJ databases">
        <authorList>
            <person name="Sheffer M."/>
        </authorList>
    </citation>
    <scope>NUCLEOTIDE SEQUENCE</scope>
</reference>
<dbReference type="AlphaFoldDB" id="A0A8T0E3D1"/>
<dbReference type="SUPFAM" id="SSF56436">
    <property type="entry name" value="C-type lectin-like"/>
    <property type="match status" value="1"/>
</dbReference>
<evidence type="ECO:0000313" key="1">
    <source>
        <dbReference type="EMBL" id="KAF8763940.1"/>
    </source>
</evidence>
<proteinExistence type="predicted"/>